<dbReference type="EMBL" id="ML976278">
    <property type="protein sequence ID" value="KAF1935373.1"/>
    <property type="molecule type" value="Genomic_DNA"/>
</dbReference>
<name>A0A6A5S620_9PLEO</name>
<evidence type="ECO:0000313" key="2">
    <source>
        <dbReference type="EMBL" id="KAF1940831.1"/>
    </source>
</evidence>
<evidence type="ECO:0000313" key="3">
    <source>
        <dbReference type="Proteomes" id="UP000800038"/>
    </source>
</evidence>
<dbReference type="EMBL" id="ML976057">
    <property type="protein sequence ID" value="KAF1940831.1"/>
    <property type="molecule type" value="Genomic_DNA"/>
</dbReference>
<organism evidence="1 3">
    <name type="scientific">Clathrospora elynae</name>
    <dbReference type="NCBI Taxonomy" id="706981"/>
    <lineage>
        <taxon>Eukaryota</taxon>
        <taxon>Fungi</taxon>
        <taxon>Dikarya</taxon>
        <taxon>Ascomycota</taxon>
        <taxon>Pezizomycotina</taxon>
        <taxon>Dothideomycetes</taxon>
        <taxon>Pleosporomycetidae</taxon>
        <taxon>Pleosporales</taxon>
        <taxon>Diademaceae</taxon>
        <taxon>Clathrospora</taxon>
    </lineage>
</organism>
<sequence>MAFRATRYVEIAHTYECYLRHLIFKSMRSDFANASSFRQIMIQECRDFMSTTVTHEMLLSIANYQ</sequence>
<reference evidence="1" key="1">
    <citation type="journal article" date="2020" name="Stud. Mycol.">
        <title>101 Dothideomycetes genomes: a test case for predicting lifestyles and emergence of pathogens.</title>
        <authorList>
            <person name="Haridas S."/>
            <person name="Albert R."/>
            <person name="Binder M."/>
            <person name="Bloem J."/>
            <person name="Labutti K."/>
            <person name="Salamov A."/>
            <person name="Andreopoulos B."/>
            <person name="Baker S."/>
            <person name="Barry K."/>
            <person name="Bills G."/>
            <person name="Bluhm B."/>
            <person name="Cannon C."/>
            <person name="Castanera R."/>
            <person name="Culley D."/>
            <person name="Daum C."/>
            <person name="Ezra D."/>
            <person name="Gonzalez J."/>
            <person name="Henrissat B."/>
            <person name="Kuo A."/>
            <person name="Liang C."/>
            <person name="Lipzen A."/>
            <person name="Lutzoni F."/>
            <person name="Magnuson J."/>
            <person name="Mondo S."/>
            <person name="Nolan M."/>
            <person name="Ohm R."/>
            <person name="Pangilinan J."/>
            <person name="Park H.-J."/>
            <person name="Ramirez L."/>
            <person name="Alfaro M."/>
            <person name="Sun H."/>
            <person name="Tritt A."/>
            <person name="Yoshinaga Y."/>
            <person name="Zwiers L.-H."/>
            <person name="Turgeon B."/>
            <person name="Goodwin S."/>
            <person name="Spatafora J."/>
            <person name="Crous P."/>
            <person name="Grigoriev I."/>
        </authorList>
    </citation>
    <scope>NUCLEOTIDE SEQUENCE</scope>
    <source>
        <strain evidence="1">CBS 161.51</strain>
    </source>
</reference>
<dbReference type="AlphaFoldDB" id="A0A6A5S620"/>
<protein>
    <submittedName>
        <fullName evidence="1">Uncharacterized protein</fullName>
    </submittedName>
</protein>
<evidence type="ECO:0000313" key="1">
    <source>
        <dbReference type="EMBL" id="KAF1935373.1"/>
    </source>
</evidence>
<proteinExistence type="predicted"/>
<gene>
    <name evidence="1" type="ORF">EJ02DRAFT_131568</name>
    <name evidence="2" type="ORF">EJ02DRAFT_222503</name>
</gene>
<accession>A0A6A5S620</accession>
<dbReference type="Proteomes" id="UP000800038">
    <property type="component" value="Unassembled WGS sequence"/>
</dbReference>
<keyword evidence="3" id="KW-1185">Reference proteome</keyword>